<comment type="caution">
    <text evidence="9">The sequence shown here is derived from an EMBL/GenBank/DDBJ whole genome shotgun (WGS) entry which is preliminary data.</text>
</comment>
<dbReference type="Proteomes" id="UP001628179">
    <property type="component" value="Unassembled WGS sequence"/>
</dbReference>
<evidence type="ECO:0000256" key="2">
    <source>
        <dbReference type="ARBA" id="ARBA00022679"/>
    </source>
</evidence>
<evidence type="ECO:0000313" key="10">
    <source>
        <dbReference type="Proteomes" id="UP001628179"/>
    </source>
</evidence>
<dbReference type="PROSITE" id="PS00108">
    <property type="entry name" value="PROTEIN_KINASE_ST"/>
    <property type="match status" value="1"/>
</dbReference>
<feature type="domain" description="FHA" evidence="7">
    <location>
        <begin position="51"/>
        <end position="118"/>
    </location>
</feature>
<organism evidence="9 10">
    <name type="scientific">Madurella fahalii</name>
    <dbReference type="NCBI Taxonomy" id="1157608"/>
    <lineage>
        <taxon>Eukaryota</taxon>
        <taxon>Fungi</taxon>
        <taxon>Dikarya</taxon>
        <taxon>Ascomycota</taxon>
        <taxon>Pezizomycotina</taxon>
        <taxon>Sordariomycetes</taxon>
        <taxon>Sordariomycetidae</taxon>
        <taxon>Sordariales</taxon>
        <taxon>Sordariales incertae sedis</taxon>
        <taxon>Madurella</taxon>
    </lineage>
</organism>
<dbReference type="Pfam" id="PF00498">
    <property type="entry name" value="FHA"/>
    <property type="match status" value="1"/>
</dbReference>
<dbReference type="PROSITE" id="PS50006">
    <property type="entry name" value="FHA_DOMAIN"/>
    <property type="match status" value="1"/>
</dbReference>
<comment type="similarity">
    <text evidence="6">Belongs to the protein kinase superfamily. Ser/Thr protein kinase family. GCN2 subfamily.</text>
</comment>
<evidence type="ECO:0000313" key="9">
    <source>
        <dbReference type="EMBL" id="GAB1319405.1"/>
    </source>
</evidence>
<reference evidence="9 10" key="1">
    <citation type="submission" date="2024-09" db="EMBL/GenBank/DDBJ databases">
        <title>Itraconazole resistance in Madurella fahalii resulting from another homologue of gene encoding cytochrome P450 14-alpha sterol demethylase (CYP51).</title>
        <authorList>
            <person name="Yoshioka I."/>
            <person name="Fahal A.H."/>
            <person name="Kaneko S."/>
            <person name="Yaguchi T."/>
        </authorList>
    </citation>
    <scope>NUCLEOTIDE SEQUENCE [LARGE SCALE GENOMIC DNA]</scope>
    <source>
        <strain evidence="9 10">IFM 68171</strain>
    </source>
</reference>
<dbReference type="SMART" id="SM00220">
    <property type="entry name" value="S_TKc"/>
    <property type="match status" value="1"/>
</dbReference>
<dbReference type="RefSeq" id="XP_070921135.1">
    <property type="nucleotide sequence ID" value="XM_071065034.1"/>
</dbReference>
<dbReference type="PANTHER" id="PTHR11042">
    <property type="entry name" value="EUKARYOTIC TRANSLATION INITIATION FACTOR 2-ALPHA KINASE EIF2-ALPHA KINASE -RELATED"/>
    <property type="match status" value="1"/>
</dbReference>
<dbReference type="PROSITE" id="PS50011">
    <property type="entry name" value="PROTEIN_KINASE_DOM"/>
    <property type="match status" value="1"/>
</dbReference>
<dbReference type="PANTHER" id="PTHR11042:SF190">
    <property type="entry name" value="MITOSIS INHIBITOR PROTEIN KINASE MIK1"/>
    <property type="match status" value="1"/>
</dbReference>
<name>A0ABQ0GNU0_9PEZI</name>
<dbReference type="SUPFAM" id="SSF56112">
    <property type="entry name" value="Protein kinase-like (PK-like)"/>
    <property type="match status" value="1"/>
</dbReference>
<keyword evidence="2" id="KW-0808">Transferase</keyword>
<keyword evidence="4" id="KW-0418">Kinase</keyword>
<evidence type="ECO:0000256" key="1">
    <source>
        <dbReference type="ARBA" id="ARBA00005575"/>
    </source>
</evidence>
<proteinExistence type="inferred from homology"/>
<dbReference type="InterPro" id="IPR000253">
    <property type="entry name" value="FHA_dom"/>
</dbReference>
<evidence type="ECO:0000256" key="5">
    <source>
        <dbReference type="ARBA" id="ARBA00022840"/>
    </source>
</evidence>
<evidence type="ECO:0000256" key="3">
    <source>
        <dbReference type="ARBA" id="ARBA00022741"/>
    </source>
</evidence>
<evidence type="ECO:0000259" key="8">
    <source>
        <dbReference type="PROSITE" id="PS50011"/>
    </source>
</evidence>
<dbReference type="EMBL" id="BAAFSV010000005">
    <property type="protein sequence ID" value="GAB1319405.1"/>
    <property type="molecule type" value="Genomic_DNA"/>
</dbReference>
<keyword evidence="3" id="KW-0547">Nucleotide-binding</keyword>
<gene>
    <name evidence="9" type="ORF">MFIFM68171_09615</name>
</gene>
<dbReference type="GeneID" id="98180357"/>
<accession>A0ABQ0GNU0</accession>
<evidence type="ECO:0000256" key="4">
    <source>
        <dbReference type="ARBA" id="ARBA00022777"/>
    </source>
</evidence>
<keyword evidence="5" id="KW-0067">ATP-binding</keyword>
<dbReference type="InterPro" id="IPR000719">
    <property type="entry name" value="Prot_kinase_dom"/>
</dbReference>
<dbReference type="InterPro" id="IPR008271">
    <property type="entry name" value="Ser/Thr_kinase_AS"/>
</dbReference>
<dbReference type="Pfam" id="PF00069">
    <property type="entry name" value="Pkinase"/>
    <property type="match status" value="1"/>
</dbReference>
<dbReference type="InterPro" id="IPR011009">
    <property type="entry name" value="Kinase-like_dom_sf"/>
</dbReference>
<evidence type="ECO:0000259" key="7">
    <source>
        <dbReference type="PROSITE" id="PS50006"/>
    </source>
</evidence>
<feature type="domain" description="Protein kinase" evidence="8">
    <location>
        <begin position="129"/>
        <end position="397"/>
    </location>
</feature>
<protein>
    <submittedName>
        <fullName evidence="9">Uncharacterized protein</fullName>
    </submittedName>
</protein>
<dbReference type="Gene3D" id="1.10.510.10">
    <property type="entry name" value="Transferase(Phosphotransferase) domain 1"/>
    <property type="match status" value="1"/>
</dbReference>
<keyword evidence="10" id="KW-1185">Reference proteome</keyword>
<dbReference type="InterPro" id="IPR050339">
    <property type="entry name" value="CC_SR_Kinase"/>
</dbReference>
<comment type="similarity">
    <text evidence="1">Belongs to the protein kinase superfamily. CAMK Ser/Thr protein kinase family. CHEK2 subfamily.</text>
</comment>
<evidence type="ECO:0000256" key="6">
    <source>
        <dbReference type="ARBA" id="ARBA00037982"/>
    </source>
</evidence>
<sequence length="429" mass="47829">MPRGDVIARIYAYSEWNMSCPAATKTIDDAQNSHLKVGPGEGRTSPSYIELTFGRGPETGSGYVFGTGTKPARSGIVIPQLHDVDTYHCALTFENDFEDTNSYRLVLRDLGSRHGTAVKYGDAWTKHRRNFRWILGRGSFGQVKRVWDVSSGAVYAQKELHISRIPGDGARNRETAAFMRELEVLRSLDHERIVRYAGCVEPDADHGSLRILMECCECGSLAHAARHTRPSRQELIMIIKQVAEGLVYLHDRNIAHRDLKLQNIFLKSWEPLAVALGDFGLAKPDASSMLTQCGTPFYMAPEAYLDTYGKAVDIWSLGVTALQLLLGTSDMLRPIQNISIGVEPRNRHQQLISRAAELRYRNNSDDRLLHLLRWMLEMKPEDRPTAMECLKVAEELLGSPHSDGFATGSIMAGGYSTAGLGSFGRRMFA</sequence>